<proteinExistence type="predicted"/>
<gene>
    <name evidence="1" type="ORF">MILVUS5_LOCUS24376</name>
</gene>
<sequence length="582" mass="66191">MSSSRHCTHCTSTSFTRDDDTGQLYCDSCGVTQPYDQFESNLGGITGPQGTYIHIGTAGSGTLYSYRDRKLLSAGTSIEQFTNRLGLASKTIEINSMISNITDGEFGQGDWFQVLIGACCYVVMRKHKRPFSMDEIANAVNCDVYELGRMIIRVVDFLDLRGSDFPEFDIVHMLKRSIDSCNCFEKVDRSLVDRMKKQGIFLLQCAVKLFLSTGRRPLPLVVAVLVLVVEINQVDVRLEVLAKEVHAIVSTCRTRYKELLETLVKVAKVLPWGKDITKKNIVKNVPFVMQYMEKKSMSNPVEKSTSVDQTGLDLGDVVTECLTQEEEYEYGVDGLVLRKDSQYFSSQSNADREGIRDVEALQISPECLSLMYENFLNDNRSAMSSRSANVQKRRRVEFDFQECSEWWNGESEMSKQLILKQLLAKDIGVETMPPSFINGQLKCKMRREKINAAKKRIKRITHPLQADLDDTVNIGILDSTGPEKRKKRRGMVVDGIDWEDLIIETLILHQVKEEEIEKGHYNTLLGLYVFNSGLRCHQTDLSRNKDNVAEALSTKYWPEPAKPNTKILALYVWELVKIWELT</sequence>
<evidence type="ECO:0000313" key="2">
    <source>
        <dbReference type="Proteomes" id="UP001177021"/>
    </source>
</evidence>
<dbReference type="EMBL" id="CASHSV030000311">
    <property type="protein sequence ID" value="CAJ2657895.1"/>
    <property type="molecule type" value="Genomic_DNA"/>
</dbReference>
<protein>
    <submittedName>
        <fullName evidence="1">Uncharacterized protein</fullName>
    </submittedName>
</protein>
<comment type="caution">
    <text evidence="1">The sequence shown here is derived from an EMBL/GenBank/DDBJ whole genome shotgun (WGS) entry which is preliminary data.</text>
</comment>
<name>A0ACB0KPB0_TRIPR</name>
<keyword evidence="2" id="KW-1185">Reference proteome</keyword>
<evidence type="ECO:0000313" key="1">
    <source>
        <dbReference type="EMBL" id="CAJ2657895.1"/>
    </source>
</evidence>
<dbReference type="Proteomes" id="UP001177021">
    <property type="component" value="Unassembled WGS sequence"/>
</dbReference>
<accession>A0ACB0KPB0</accession>
<organism evidence="1 2">
    <name type="scientific">Trifolium pratense</name>
    <name type="common">Red clover</name>
    <dbReference type="NCBI Taxonomy" id="57577"/>
    <lineage>
        <taxon>Eukaryota</taxon>
        <taxon>Viridiplantae</taxon>
        <taxon>Streptophyta</taxon>
        <taxon>Embryophyta</taxon>
        <taxon>Tracheophyta</taxon>
        <taxon>Spermatophyta</taxon>
        <taxon>Magnoliopsida</taxon>
        <taxon>eudicotyledons</taxon>
        <taxon>Gunneridae</taxon>
        <taxon>Pentapetalae</taxon>
        <taxon>rosids</taxon>
        <taxon>fabids</taxon>
        <taxon>Fabales</taxon>
        <taxon>Fabaceae</taxon>
        <taxon>Papilionoideae</taxon>
        <taxon>50 kb inversion clade</taxon>
        <taxon>NPAAA clade</taxon>
        <taxon>Hologalegina</taxon>
        <taxon>IRL clade</taxon>
        <taxon>Trifolieae</taxon>
        <taxon>Trifolium</taxon>
    </lineage>
</organism>
<reference evidence="1" key="1">
    <citation type="submission" date="2023-10" db="EMBL/GenBank/DDBJ databases">
        <authorList>
            <person name="Rodriguez Cubillos JULIANA M."/>
            <person name="De Vega J."/>
        </authorList>
    </citation>
    <scope>NUCLEOTIDE SEQUENCE</scope>
</reference>